<dbReference type="EMBL" id="JAMKFB020000022">
    <property type="protein sequence ID" value="KAL0161131.1"/>
    <property type="molecule type" value="Genomic_DNA"/>
</dbReference>
<gene>
    <name evidence="2" type="ORF">M9458_044856</name>
</gene>
<dbReference type="Gene3D" id="2.60.40.10">
    <property type="entry name" value="Immunoglobulins"/>
    <property type="match status" value="1"/>
</dbReference>
<dbReference type="InterPro" id="IPR013783">
    <property type="entry name" value="Ig-like_fold"/>
</dbReference>
<sequence length="96" mass="10620">VFGVDTDAVQPVSVVEGKPITLQTDVDTVKEIIWRFGEQGIFIVLLDADQISYPRDIDDRFKGRVQLDKQTGSLTITNTTTTDSGFYEARITAGPK</sequence>
<keyword evidence="3" id="KW-1185">Reference proteome</keyword>
<dbReference type="InterPro" id="IPR013106">
    <property type="entry name" value="Ig_V-set"/>
</dbReference>
<evidence type="ECO:0000313" key="2">
    <source>
        <dbReference type="EMBL" id="KAL0161131.1"/>
    </source>
</evidence>
<feature type="non-terminal residue" evidence="2">
    <location>
        <position position="1"/>
    </location>
</feature>
<dbReference type="SUPFAM" id="SSF48726">
    <property type="entry name" value="Immunoglobulin"/>
    <property type="match status" value="1"/>
</dbReference>
<organism evidence="2 3">
    <name type="scientific">Cirrhinus mrigala</name>
    <name type="common">Mrigala</name>
    <dbReference type="NCBI Taxonomy" id="683832"/>
    <lineage>
        <taxon>Eukaryota</taxon>
        <taxon>Metazoa</taxon>
        <taxon>Chordata</taxon>
        <taxon>Craniata</taxon>
        <taxon>Vertebrata</taxon>
        <taxon>Euteleostomi</taxon>
        <taxon>Actinopterygii</taxon>
        <taxon>Neopterygii</taxon>
        <taxon>Teleostei</taxon>
        <taxon>Ostariophysi</taxon>
        <taxon>Cypriniformes</taxon>
        <taxon>Cyprinidae</taxon>
        <taxon>Labeoninae</taxon>
        <taxon>Labeonini</taxon>
        <taxon>Cirrhinus</taxon>
    </lineage>
</organism>
<proteinExistence type="predicted"/>
<dbReference type="AlphaFoldDB" id="A0ABD0NJ15"/>
<protein>
    <recommendedName>
        <fullName evidence="1">Immunoglobulin V-set domain-containing protein</fullName>
    </recommendedName>
</protein>
<dbReference type="Proteomes" id="UP001529510">
    <property type="component" value="Unassembled WGS sequence"/>
</dbReference>
<evidence type="ECO:0000259" key="1">
    <source>
        <dbReference type="Pfam" id="PF07686"/>
    </source>
</evidence>
<dbReference type="PANTHER" id="PTHR21063">
    <property type="entry name" value="LFA-3"/>
    <property type="match status" value="1"/>
</dbReference>
<comment type="caution">
    <text evidence="2">The sequence shown here is derived from an EMBL/GenBank/DDBJ whole genome shotgun (WGS) entry which is preliminary data.</text>
</comment>
<feature type="domain" description="Immunoglobulin V-set" evidence="1">
    <location>
        <begin position="11"/>
        <end position="91"/>
    </location>
</feature>
<dbReference type="InterPro" id="IPR036179">
    <property type="entry name" value="Ig-like_dom_sf"/>
</dbReference>
<dbReference type="Pfam" id="PF07686">
    <property type="entry name" value="V-set"/>
    <property type="match status" value="1"/>
</dbReference>
<name>A0ABD0NJ15_CIRMR</name>
<dbReference type="PANTHER" id="PTHR21063:SF4">
    <property type="entry name" value="CD48 ANTIGEN-RELATED"/>
    <property type="match status" value="1"/>
</dbReference>
<feature type="non-terminal residue" evidence="2">
    <location>
        <position position="96"/>
    </location>
</feature>
<accession>A0ABD0NJ15</accession>
<reference evidence="2 3" key="1">
    <citation type="submission" date="2024-05" db="EMBL/GenBank/DDBJ databases">
        <title>Genome sequencing and assembly of Indian major carp, Cirrhinus mrigala (Hamilton, 1822).</title>
        <authorList>
            <person name="Mohindra V."/>
            <person name="Chowdhury L.M."/>
            <person name="Lal K."/>
            <person name="Jena J.K."/>
        </authorList>
    </citation>
    <scope>NUCLEOTIDE SEQUENCE [LARGE SCALE GENOMIC DNA]</scope>
    <source>
        <strain evidence="2">CM1030</strain>
        <tissue evidence="2">Blood</tissue>
    </source>
</reference>
<evidence type="ECO:0000313" key="3">
    <source>
        <dbReference type="Proteomes" id="UP001529510"/>
    </source>
</evidence>